<name>A0A2P2DWA0_9LEPT</name>
<dbReference type="AlphaFoldDB" id="A0A2P2DWA0"/>
<dbReference type="GO" id="GO:0006281">
    <property type="term" value="P:DNA repair"/>
    <property type="evidence" value="ECO:0007669"/>
    <property type="project" value="InterPro"/>
</dbReference>
<dbReference type="SUPFAM" id="SSF48150">
    <property type="entry name" value="DNA-glycosylase"/>
    <property type="match status" value="1"/>
</dbReference>
<evidence type="ECO:0000313" key="1">
    <source>
        <dbReference type="EMBL" id="GBF48915.1"/>
    </source>
</evidence>
<dbReference type="GO" id="GO:0003824">
    <property type="term" value="F:catalytic activity"/>
    <property type="evidence" value="ECO:0007669"/>
    <property type="project" value="InterPro"/>
</dbReference>
<reference evidence="1 2" key="1">
    <citation type="submission" date="2018-02" db="EMBL/GenBank/DDBJ databases">
        <title>Novel Leptospira species isolated from soil and water in Japan.</title>
        <authorList>
            <person name="Nakao R."/>
            <person name="Masuzawa T."/>
        </authorList>
    </citation>
    <scope>NUCLEOTIDE SEQUENCE [LARGE SCALE GENOMIC DNA]</scope>
    <source>
        <strain evidence="1 2">YH101</strain>
    </source>
</reference>
<protein>
    <recommendedName>
        <fullName evidence="3">TIGR02757 family protein</fullName>
    </recommendedName>
</protein>
<proteinExistence type="predicted"/>
<dbReference type="EMBL" id="BFBB01000002">
    <property type="protein sequence ID" value="GBF48915.1"/>
    <property type="molecule type" value="Genomic_DNA"/>
</dbReference>
<sequence>MKKIQQFEYKLSPLHAALEGIKAEFSNDDLISTDPILFPKRYQNPLDIEIVALLSALYAYGNVIAIQRFLEPIFQALGENPYYAFATRSERFEQAIKVVQKYRFQTKEDNENILYALSEILRVHRETDDNNAIFEEFFLFKGSNFEPVSSIARFQKKLLSQLESKKPITGGIRFWIGDPESHSAKKRICLFLRWMVRRNHPDFGIYKRISQAEIPFPLDTHIQRLVQILGLSTRKTYGMREAILVRDQFLRLSPEDPLQYDFYLTRVGIIQRCKAKRIESICGGCGLRSVCNIW</sequence>
<accession>A0A2P2DWA0</accession>
<evidence type="ECO:0008006" key="3">
    <source>
        <dbReference type="Google" id="ProtNLM"/>
    </source>
</evidence>
<dbReference type="InterPro" id="IPR011257">
    <property type="entry name" value="DNA_glycosylase"/>
</dbReference>
<keyword evidence="2" id="KW-1185">Reference proteome</keyword>
<dbReference type="InterPro" id="IPR023170">
    <property type="entry name" value="HhH_base_excis_C"/>
</dbReference>
<dbReference type="Gene3D" id="1.10.1670.10">
    <property type="entry name" value="Helix-hairpin-Helix base-excision DNA repair enzymes (C-terminal)"/>
    <property type="match status" value="1"/>
</dbReference>
<dbReference type="NCBIfam" id="TIGR02757">
    <property type="entry name" value="TIGR02757 family protein"/>
    <property type="match status" value="1"/>
</dbReference>
<gene>
    <name evidence="1" type="ORF">LPTSP4_04190</name>
</gene>
<dbReference type="RefSeq" id="WP_167836884.1">
    <property type="nucleotide sequence ID" value="NZ_BFBB01000002.1"/>
</dbReference>
<evidence type="ECO:0000313" key="2">
    <source>
        <dbReference type="Proteomes" id="UP000245133"/>
    </source>
</evidence>
<dbReference type="InterPro" id="IPR014127">
    <property type="entry name" value="CHP02757"/>
</dbReference>
<dbReference type="Proteomes" id="UP000245133">
    <property type="component" value="Unassembled WGS sequence"/>
</dbReference>
<dbReference type="Pfam" id="PF09674">
    <property type="entry name" value="DUF2400"/>
    <property type="match status" value="1"/>
</dbReference>
<organism evidence="1 2">
    <name type="scientific">Leptospira ryugenii</name>
    <dbReference type="NCBI Taxonomy" id="1917863"/>
    <lineage>
        <taxon>Bacteria</taxon>
        <taxon>Pseudomonadati</taxon>
        <taxon>Spirochaetota</taxon>
        <taxon>Spirochaetia</taxon>
        <taxon>Leptospirales</taxon>
        <taxon>Leptospiraceae</taxon>
        <taxon>Leptospira</taxon>
    </lineage>
</organism>
<comment type="caution">
    <text evidence="1">The sequence shown here is derived from an EMBL/GenBank/DDBJ whole genome shotgun (WGS) entry which is preliminary data.</text>
</comment>